<feature type="transmembrane region" description="Helical" evidence="1">
    <location>
        <begin position="45"/>
        <end position="63"/>
    </location>
</feature>
<evidence type="ECO:0000313" key="3">
    <source>
        <dbReference type="Proteomes" id="UP000236725"/>
    </source>
</evidence>
<evidence type="ECO:0000313" key="2">
    <source>
        <dbReference type="EMBL" id="SEF89648.1"/>
    </source>
</evidence>
<comment type="caution">
    <text evidence="2">The sequence shown here is derived from an EMBL/GenBank/DDBJ whole genome shotgun (WGS) entry which is preliminary data.</text>
</comment>
<keyword evidence="1" id="KW-1133">Transmembrane helix</keyword>
<proteinExistence type="predicted"/>
<organism evidence="2 3">
    <name type="scientific">Parabacteroides chinchillae</name>
    <dbReference type="NCBI Taxonomy" id="871327"/>
    <lineage>
        <taxon>Bacteria</taxon>
        <taxon>Pseudomonadati</taxon>
        <taxon>Bacteroidota</taxon>
        <taxon>Bacteroidia</taxon>
        <taxon>Bacteroidales</taxon>
        <taxon>Tannerellaceae</taxon>
        <taxon>Parabacteroides</taxon>
    </lineage>
</organism>
<sequence>MDKLKDFIDANKEAFNDDMLPQGHFERFERKLITSSGRRFKRKQLYMIGAFIAAACFALLFILRIPGGSTIPNPVKQQTAQHCQKQEIEELRIYYNMQMNDVMARMEEIYKEDKTPGTSELLQATKQVLRDNYMFEQTILPTLPCSNNGLYAMTQHYNSSLEGLSIMLKQMEQVAGSK</sequence>
<dbReference type="RefSeq" id="WP_103983390.1">
    <property type="nucleotide sequence ID" value="NZ_FNVS01000009.1"/>
</dbReference>
<dbReference type="Proteomes" id="UP000236725">
    <property type="component" value="Unassembled WGS sequence"/>
</dbReference>
<evidence type="ECO:0000256" key="1">
    <source>
        <dbReference type="SAM" id="Phobius"/>
    </source>
</evidence>
<dbReference type="EMBL" id="FNVS01000009">
    <property type="protein sequence ID" value="SEF89648.1"/>
    <property type="molecule type" value="Genomic_DNA"/>
</dbReference>
<reference evidence="2 3" key="1">
    <citation type="submission" date="2016-10" db="EMBL/GenBank/DDBJ databases">
        <authorList>
            <person name="Varghese N."/>
            <person name="Submissions S."/>
        </authorList>
    </citation>
    <scope>NUCLEOTIDE SEQUENCE [LARGE SCALE GENOMIC DNA]</scope>
    <source>
        <strain evidence="2 3">DSM 29073</strain>
    </source>
</reference>
<keyword evidence="1" id="KW-0472">Membrane</keyword>
<keyword evidence="3" id="KW-1185">Reference proteome</keyword>
<protein>
    <submittedName>
        <fullName evidence="2">Uncharacterized protein</fullName>
    </submittedName>
</protein>
<gene>
    <name evidence="2" type="ORF">SAMN05444001_10928</name>
</gene>
<name>A0A8G2FAW6_9BACT</name>
<dbReference type="AlphaFoldDB" id="A0A8G2FAW6"/>
<keyword evidence="1" id="KW-0812">Transmembrane</keyword>
<accession>A0A8G2FAW6</accession>